<dbReference type="PANTHER" id="PTHR46231">
    <property type="entry name" value="ANKYRIN REPEAT AND BTB/POZ DOMAIN-CONTAINING PROTEIN 1"/>
    <property type="match status" value="1"/>
</dbReference>
<reference evidence="3 4" key="1">
    <citation type="submission" date="2019-12" db="EMBL/GenBank/DDBJ databases">
        <authorList>
            <person name="Alioto T."/>
            <person name="Alioto T."/>
            <person name="Gomez Garrido J."/>
        </authorList>
    </citation>
    <scope>NUCLEOTIDE SEQUENCE [LARGE SCALE GENOMIC DNA]</scope>
</reference>
<accession>A0A8S0QZ66</accession>
<organism evidence="3 4">
    <name type="scientific">Olea europaea subsp. europaea</name>
    <dbReference type="NCBI Taxonomy" id="158383"/>
    <lineage>
        <taxon>Eukaryota</taxon>
        <taxon>Viridiplantae</taxon>
        <taxon>Streptophyta</taxon>
        <taxon>Embryophyta</taxon>
        <taxon>Tracheophyta</taxon>
        <taxon>Spermatophyta</taxon>
        <taxon>Magnoliopsida</taxon>
        <taxon>eudicotyledons</taxon>
        <taxon>Gunneridae</taxon>
        <taxon>Pentapetalae</taxon>
        <taxon>asterids</taxon>
        <taxon>lamiids</taxon>
        <taxon>Lamiales</taxon>
        <taxon>Oleaceae</taxon>
        <taxon>Oleeae</taxon>
        <taxon>Olea</taxon>
    </lineage>
</organism>
<evidence type="ECO:0000313" key="4">
    <source>
        <dbReference type="Proteomes" id="UP000594638"/>
    </source>
</evidence>
<keyword evidence="4" id="KW-1185">Reference proteome</keyword>
<keyword evidence="2" id="KW-0040">ANK repeat</keyword>
<dbReference type="InterPro" id="IPR036770">
    <property type="entry name" value="Ankyrin_rpt-contain_sf"/>
</dbReference>
<dbReference type="InterPro" id="IPR044515">
    <property type="entry name" value="ABTB1"/>
</dbReference>
<dbReference type="Proteomes" id="UP000594638">
    <property type="component" value="Unassembled WGS sequence"/>
</dbReference>
<dbReference type="AlphaFoldDB" id="A0A8S0QZ66"/>
<evidence type="ECO:0000313" key="3">
    <source>
        <dbReference type="EMBL" id="CAA2971396.1"/>
    </source>
</evidence>
<dbReference type="OrthoDB" id="684045at2759"/>
<dbReference type="Gene3D" id="1.25.40.20">
    <property type="entry name" value="Ankyrin repeat-containing domain"/>
    <property type="match status" value="1"/>
</dbReference>
<evidence type="ECO:0000256" key="2">
    <source>
        <dbReference type="ARBA" id="ARBA00023043"/>
    </source>
</evidence>
<dbReference type="EMBL" id="CACTIH010002011">
    <property type="protein sequence ID" value="CAA2971396.1"/>
    <property type="molecule type" value="Genomic_DNA"/>
</dbReference>
<proteinExistence type="predicted"/>
<gene>
    <name evidence="3" type="ORF">OLEA9_A000137</name>
</gene>
<sequence>MSDLDNIDLKDLKSSIPLKKVPYGNIFIASKVDDVNRLRYLLGSSINVNDRDQWDFVALYYACLEGHLDALMCFRRATPSASSTLSILM</sequence>
<protein>
    <submittedName>
        <fullName evidence="3">Uncharacterized protein</fullName>
    </submittedName>
</protein>
<dbReference type="Gramene" id="OE9A000137T1">
    <property type="protein sequence ID" value="OE9A000137C1"/>
    <property type="gene ID" value="OE9A000137"/>
</dbReference>
<dbReference type="Pfam" id="PF13637">
    <property type="entry name" value="Ank_4"/>
    <property type="match status" value="1"/>
</dbReference>
<dbReference type="SUPFAM" id="SSF48403">
    <property type="entry name" value="Ankyrin repeat"/>
    <property type="match status" value="1"/>
</dbReference>
<dbReference type="InterPro" id="IPR002110">
    <property type="entry name" value="Ankyrin_rpt"/>
</dbReference>
<keyword evidence="1" id="KW-0677">Repeat</keyword>
<evidence type="ECO:0000256" key="1">
    <source>
        <dbReference type="ARBA" id="ARBA00022737"/>
    </source>
</evidence>
<comment type="caution">
    <text evidence="3">The sequence shown here is derived from an EMBL/GenBank/DDBJ whole genome shotgun (WGS) entry which is preliminary data.</text>
</comment>
<dbReference type="GO" id="GO:0005737">
    <property type="term" value="C:cytoplasm"/>
    <property type="evidence" value="ECO:0007669"/>
    <property type="project" value="TreeGrafter"/>
</dbReference>
<dbReference type="PANTHER" id="PTHR46231:SF1">
    <property type="entry name" value="ANKYRIN REPEAT AND BTB_POZ DOMAIN-CONTAINING PROTEIN 1"/>
    <property type="match status" value="1"/>
</dbReference>
<name>A0A8S0QZ66_OLEEU</name>
<dbReference type="GO" id="GO:0000151">
    <property type="term" value="C:ubiquitin ligase complex"/>
    <property type="evidence" value="ECO:0007669"/>
    <property type="project" value="TreeGrafter"/>
</dbReference>